<evidence type="ECO:0000313" key="2">
    <source>
        <dbReference type="EMBL" id="ETI51857.1"/>
    </source>
</evidence>
<dbReference type="Proteomes" id="UP000018721">
    <property type="component" value="Unassembled WGS sequence"/>
</dbReference>
<keyword evidence="3" id="KW-1185">Reference proteome</keyword>
<evidence type="ECO:0000313" key="3">
    <source>
        <dbReference type="Proteomes" id="UP000018721"/>
    </source>
</evidence>
<gene>
    <name evidence="2" type="ORF">F443_04872</name>
</gene>
<feature type="transmembrane region" description="Helical" evidence="1">
    <location>
        <begin position="420"/>
        <end position="438"/>
    </location>
</feature>
<feature type="transmembrane region" description="Helical" evidence="1">
    <location>
        <begin position="483"/>
        <end position="504"/>
    </location>
</feature>
<name>V9FN88_PHYNI</name>
<evidence type="ECO:0000256" key="1">
    <source>
        <dbReference type="SAM" id="Phobius"/>
    </source>
</evidence>
<keyword evidence="1" id="KW-0472">Membrane</keyword>
<dbReference type="OrthoDB" id="68488at2759"/>
<proteinExistence type="predicted"/>
<dbReference type="AlphaFoldDB" id="V9FN88"/>
<accession>V9FN88</accession>
<reference evidence="2 3" key="1">
    <citation type="submission" date="2013-11" db="EMBL/GenBank/DDBJ databases">
        <title>The Genome Sequence of Phytophthora parasitica P1569.</title>
        <authorList>
            <consortium name="The Broad Institute Genomics Platform"/>
            <person name="Russ C."/>
            <person name="Tyler B."/>
            <person name="Panabieres F."/>
            <person name="Shan W."/>
            <person name="Tripathy S."/>
            <person name="Grunwald N."/>
            <person name="Machado M."/>
            <person name="Johnson C.S."/>
            <person name="Arredondo F."/>
            <person name="Hong C."/>
            <person name="Coffey M."/>
            <person name="Young S.K."/>
            <person name="Zeng Q."/>
            <person name="Gargeya S."/>
            <person name="Fitzgerald M."/>
            <person name="Abouelleil A."/>
            <person name="Alvarado L."/>
            <person name="Chapman S.B."/>
            <person name="Gainer-Dewar J."/>
            <person name="Goldberg J."/>
            <person name="Griggs A."/>
            <person name="Gujja S."/>
            <person name="Hansen M."/>
            <person name="Howarth C."/>
            <person name="Imamovic A."/>
            <person name="Ireland A."/>
            <person name="Larimer J."/>
            <person name="McCowan C."/>
            <person name="Murphy C."/>
            <person name="Pearson M."/>
            <person name="Poon T.W."/>
            <person name="Priest M."/>
            <person name="Roberts A."/>
            <person name="Saif S."/>
            <person name="Shea T."/>
            <person name="Sykes S."/>
            <person name="Wortman J."/>
            <person name="Nusbaum C."/>
            <person name="Birren B."/>
        </authorList>
    </citation>
    <scope>NUCLEOTIDE SEQUENCE [LARGE SCALE GENOMIC DNA]</scope>
    <source>
        <strain evidence="2 3">P1569</strain>
    </source>
</reference>
<sequence>MVDTATRFGPYAYPVTHIRRRINNTDTFEGLDGPDLVNSASVWAYQYDTTSLGLRGAVELLNVADFPRELLYRGELGRRNSQKGIISLRTAFFMLDAFISAAQAQRISDSTGFHFATRHDWVDRIQQYLTRFVKPRRSWCLHSLHVLRKAPEDQSLGVCLISPSRPRFCSNPGIWKCENPINASLPEVRLREHIDLRVQDLQHQYPDLVLDVALISTHRPLMTSGTLRYTYFNFEEQEVVVLTRGRNCTSNDNEGKCTTVFIDDYRYERGTLETNIVDWYFFVAMVRGSAQGYFWMRLFLLYRTAFIVARQTEDGQCHWYSRVASTVLIVLKIPFQVIVYSSPLPVACYVVALLLDGNFMDIYLDSYWSSLEGATNFEIVPFFRSTITQMRTVWLIALIVGLIGCVVRKNRSGLEGKLPGIRGLVISFTSALTVFGPYKQTSYRSSRIVNVIRLSSVGKTMTTVQALPQWYFNESTYLFDDGVTMLFFCVAVVAGITSIARIVANLMRIERGLVLISTRNAPCGTERLWPTSTLSIRFDAQTSELQPNIARITPQILRPFSTNLDTSRIAPFPLQSRQVFESSSPRGLRSRTAESHSVLKLMNIAMMTDPLNFIWLRVVGIPLYLYRIRSTPSPVSSFLPYAVILPYSENEMEELVGLSSGELQLIDSVSSRDVPMHILLQCG</sequence>
<keyword evidence="1" id="KW-0812">Transmembrane</keyword>
<organism evidence="2 3">
    <name type="scientific">Phytophthora nicotianae P1569</name>
    <dbReference type="NCBI Taxonomy" id="1317065"/>
    <lineage>
        <taxon>Eukaryota</taxon>
        <taxon>Sar</taxon>
        <taxon>Stramenopiles</taxon>
        <taxon>Oomycota</taxon>
        <taxon>Peronosporomycetes</taxon>
        <taxon>Peronosporales</taxon>
        <taxon>Peronosporaceae</taxon>
        <taxon>Phytophthora</taxon>
    </lineage>
</organism>
<dbReference type="HOGENOM" id="CLU_010330_0_0_1"/>
<keyword evidence="1" id="KW-1133">Transmembrane helix</keyword>
<comment type="caution">
    <text evidence="2">The sequence shown here is derived from an EMBL/GenBank/DDBJ whole genome shotgun (WGS) entry which is preliminary data.</text>
</comment>
<feature type="transmembrane region" description="Helical" evidence="1">
    <location>
        <begin position="392"/>
        <end position="408"/>
    </location>
</feature>
<dbReference type="EMBL" id="ANIZ01000880">
    <property type="protein sequence ID" value="ETI51857.1"/>
    <property type="molecule type" value="Genomic_DNA"/>
</dbReference>
<protein>
    <submittedName>
        <fullName evidence="2">Uncharacterized protein</fullName>
    </submittedName>
</protein>